<evidence type="ECO:0000313" key="1">
    <source>
        <dbReference type="EMBL" id="KHJ75754.1"/>
    </source>
</evidence>
<sequence length="87" mass="10024">MCFFVKFKSVDSFETGQIRDLDLFDLGVLWTSHFQHSVLPYFIIFNLFLIIPHRNLPPDGSDISMVDKASLPCSFTCISCRVFSGKW</sequence>
<dbReference type="Proteomes" id="UP000053660">
    <property type="component" value="Unassembled WGS sequence"/>
</dbReference>
<keyword evidence="2" id="KW-1185">Reference proteome</keyword>
<dbReference type="EMBL" id="KN612434">
    <property type="protein sequence ID" value="KHJ75754.1"/>
    <property type="molecule type" value="Genomic_DNA"/>
</dbReference>
<protein>
    <submittedName>
        <fullName evidence="1">Uncharacterized protein</fullName>
    </submittedName>
</protein>
<gene>
    <name evidence="1" type="ORF">OESDEN_24630</name>
</gene>
<reference evidence="1 2" key="1">
    <citation type="submission" date="2014-03" db="EMBL/GenBank/DDBJ databases">
        <title>Draft genome of the hookworm Oesophagostomum dentatum.</title>
        <authorList>
            <person name="Mitreva M."/>
        </authorList>
    </citation>
    <scope>NUCLEOTIDE SEQUENCE [LARGE SCALE GENOMIC DNA]</scope>
    <source>
        <strain evidence="1 2">OD-Hann</strain>
    </source>
</reference>
<evidence type="ECO:0000313" key="2">
    <source>
        <dbReference type="Proteomes" id="UP000053660"/>
    </source>
</evidence>
<proteinExistence type="predicted"/>
<name>A0A0B1RSV0_OESDE</name>
<organism evidence="1 2">
    <name type="scientific">Oesophagostomum dentatum</name>
    <name type="common">Nodular worm</name>
    <dbReference type="NCBI Taxonomy" id="61180"/>
    <lineage>
        <taxon>Eukaryota</taxon>
        <taxon>Metazoa</taxon>
        <taxon>Ecdysozoa</taxon>
        <taxon>Nematoda</taxon>
        <taxon>Chromadorea</taxon>
        <taxon>Rhabditida</taxon>
        <taxon>Rhabditina</taxon>
        <taxon>Rhabditomorpha</taxon>
        <taxon>Strongyloidea</taxon>
        <taxon>Strongylidae</taxon>
        <taxon>Oesophagostomum</taxon>
    </lineage>
</organism>
<accession>A0A0B1RSV0</accession>
<dbReference type="AlphaFoldDB" id="A0A0B1RSV0"/>